<comment type="caution">
    <text evidence="1">The sequence shown here is derived from an EMBL/GenBank/DDBJ whole genome shotgun (WGS) entry which is preliminary data.</text>
</comment>
<protein>
    <submittedName>
        <fullName evidence="1">Uncharacterized protein</fullName>
    </submittedName>
</protein>
<dbReference type="EMBL" id="JAAAID010002114">
    <property type="protein sequence ID" value="KAG0007928.1"/>
    <property type="molecule type" value="Genomic_DNA"/>
</dbReference>
<proteinExistence type="predicted"/>
<sequence>MADVNGNVAKIYKIICMNDIHACGEVTDLPVYIPSNEGELLEFICDGGRQLAILWNFVVNVQRVEKP</sequence>
<dbReference type="AlphaFoldDB" id="A0A9P6MNH7"/>
<keyword evidence="2" id="KW-1185">Reference proteome</keyword>
<organism evidence="1 2">
    <name type="scientific">Entomortierella chlamydospora</name>
    <dbReference type="NCBI Taxonomy" id="101097"/>
    <lineage>
        <taxon>Eukaryota</taxon>
        <taxon>Fungi</taxon>
        <taxon>Fungi incertae sedis</taxon>
        <taxon>Mucoromycota</taxon>
        <taxon>Mortierellomycotina</taxon>
        <taxon>Mortierellomycetes</taxon>
        <taxon>Mortierellales</taxon>
        <taxon>Mortierellaceae</taxon>
        <taxon>Entomortierella</taxon>
    </lineage>
</organism>
<gene>
    <name evidence="1" type="ORF">BGZ80_004061</name>
</gene>
<evidence type="ECO:0000313" key="1">
    <source>
        <dbReference type="EMBL" id="KAG0007928.1"/>
    </source>
</evidence>
<reference evidence="1" key="1">
    <citation type="journal article" date="2020" name="Fungal Divers.">
        <title>Resolving the Mortierellaceae phylogeny through synthesis of multi-gene phylogenetics and phylogenomics.</title>
        <authorList>
            <person name="Vandepol N."/>
            <person name="Liber J."/>
            <person name="Desiro A."/>
            <person name="Na H."/>
            <person name="Kennedy M."/>
            <person name="Barry K."/>
            <person name="Grigoriev I.V."/>
            <person name="Miller A.N."/>
            <person name="O'Donnell K."/>
            <person name="Stajich J.E."/>
            <person name="Bonito G."/>
        </authorList>
    </citation>
    <scope>NUCLEOTIDE SEQUENCE</scope>
    <source>
        <strain evidence="1">NRRL 2769</strain>
    </source>
</reference>
<dbReference type="Proteomes" id="UP000703661">
    <property type="component" value="Unassembled WGS sequence"/>
</dbReference>
<evidence type="ECO:0000313" key="2">
    <source>
        <dbReference type="Proteomes" id="UP000703661"/>
    </source>
</evidence>
<name>A0A9P6MNH7_9FUNG</name>
<accession>A0A9P6MNH7</accession>